<accession>A0A7U2I5K3</accession>
<gene>
    <name evidence="2" type="ORF">JI435_307640</name>
</gene>
<proteinExistence type="predicted"/>
<evidence type="ECO:0000313" key="3">
    <source>
        <dbReference type="Proteomes" id="UP000663193"/>
    </source>
</evidence>
<dbReference type="AlphaFoldDB" id="A0A7U2I5K3"/>
<name>A0A7U2I5K3_PHANO</name>
<reference evidence="3" key="1">
    <citation type="journal article" date="2021" name="BMC Genomics">
        <title>Chromosome-level genome assembly and manually-curated proteome of model necrotroph Parastagonospora nodorum Sn15 reveals a genome-wide trove of candidate effector homologs, and redundancy of virulence-related functions within an accessory chromosome.</title>
        <authorList>
            <person name="Bertazzoni S."/>
            <person name="Jones D.A.B."/>
            <person name="Phan H.T."/>
            <person name="Tan K.-C."/>
            <person name="Hane J.K."/>
        </authorList>
    </citation>
    <scope>NUCLEOTIDE SEQUENCE [LARGE SCALE GENOMIC DNA]</scope>
    <source>
        <strain evidence="3">SN15 / ATCC MYA-4574 / FGSC 10173)</strain>
    </source>
</reference>
<feature type="region of interest" description="Disordered" evidence="1">
    <location>
        <begin position="1"/>
        <end position="22"/>
    </location>
</feature>
<evidence type="ECO:0000313" key="2">
    <source>
        <dbReference type="EMBL" id="QRD02615.1"/>
    </source>
</evidence>
<dbReference type="VEuPathDB" id="FungiDB:JI435_307640"/>
<sequence>MRKFKERGLHTAKPSLQLSASTTPPDYFADRFYGPSPLQGLTLDQYISFFFSIDIGRIGGFFHEPILVVGCPVHDAHLRTEVCYLCSGVGKREGQAHLSTPL</sequence>
<dbReference type="Proteomes" id="UP000663193">
    <property type="component" value="Chromosome 14"/>
</dbReference>
<organism evidence="2 3">
    <name type="scientific">Phaeosphaeria nodorum (strain SN15 / ATCC MYA-4574 / FGSC 10173)</name>
    <name type="common">Glume blotch fungus</name>
    <name type="synonym">Parastagonospora nodorum</name>
    <dbReference type="NCBI Taxonomy" id="321614"/>
    <lineage>
        <taxon>Eukaryota</taxon>
        <taxon>Fungi</taxon>
        <taxon>Dikarya</taxon>
        <taxon>Ascomycota</taxon>
        <taxon>Pezizomycotina</taxon>
        <taxon>Dothideomycetes</taxon>
        <taxon>Pleosporomycetidae</taxon>
        <taxon>Pleosporales</taxon>
        <taxon>Pleosporineae</taxon>
        <taxon>Phaeosphaeriaceae</taxon>
        <taxon>Parastagonospora</taxon>
    </lineage>
</organism>
<keyword evidence="3" id="KW-1185">Reference proteome</keyword>
<evidence type="ECO:0000256" key="1">
    <source>
        <dbReference type="SAM" id="MobiDB-lite"/>
    </source>
</evidence>
<protein>
    <submittedName>
        <fullName evidence="2">Uncharacterized protein</fullName>
    </submittedName>
</protein>
<dbReference type="EMBL" id="CP069036">
    <property type="protein sequence ID" value="QRD02615.1"/>
    <property type="molecule type" value="Genomic_DNA"/>
</dbReference>